<evidence type="ECO:0000313" key="2">
    <source>
        <dbReference type="EMBL" id="QNE16736.1"/>
    </source>
</evidence>
<dbReference type="SUPFAM" id="SSF46785">
    <property type="entry name" value="Winged helix' DNA-binding domain"/>
    <property type="match status" value="1"/>
</dbReference>
<proteinExistence type="predicted"/>
<feature type="domain" description="HTH marR-type" evidence="1">
    <location>
        <begin position="3"/>
        <end position="135"/>
    </location>
</feature>
<evidence type="ECO:0000259" key="1">
    <source>
        <dbReference type="PROSITE" id="PS50995"/>
    </source>
</evidence>
<dbReference type="Pfam" id="PF01047">
    <property type="entry name" value="MarR"/>
    <property type="match status" value="1"/>
</dbReference>
<dbReference type="GO" id="GO:0006950">
    <property type="term" value="P:response to stress"/>
    <property type="evidence" value="ECO:0007669"/>
    <property type="project" value="TreeGrafter"/>
</dbReference>
<dbReference type="AlphaFoldDB" id="A0A7G6WRX1"/>
<dbReference type="InterPro" id="IPR036390">
    <property type="entry name" value="WH_DNA-bd_sf"/>
</dbReference>
<dbReference type="PANTHER" id="PTHR33164">
    <property type="entry name" value="TRANSCRIPTIONAL REGULATOR, MARR FAMILY"/>
    <property type="match status" value="1"/>
</dbReference>
<dbReference type="Proteomes" id="UP000515563">
    <property type="component" value="Chromosome"/>
</dbReference>
<dbReference type="EMBL" id="CP043661">
    <property type="protein sequence ID" value="QNE16736.1"/>
    <property type="molecule type" value="Genomic_DNA"/>
</dbReference>
<name>A0A7G6WRX1_9ACTN</name>
<dbReference type="SMART" id="SM00347">
    <property type="entry name" value="HTH_MARR"/>
    <property type="match status" value="1"/>
</dbReference>
<dbReference type="InterPro" id="IPR039422">
    <property type="entry name" value="MarR/SlyA-like"/>
</dbReference>
<dbReference type="PROSITE" id="PS50995">
    <property type="entry name" value="HTH_MARR_2"/>
    <property type="match status" value="1"/>
</dbReference>
<keyword evidence="3" id="KW-1185">Reference proteome</keyword>
<accession>A0A7G6WRX1</accession>
<protein>
    <submittedName>
        <fullName evidence="2">MarR family transcriptional regulator</fullName>
    </submittedName>
</protein>
<gene>
    <name evidence="2" type="ORF">F1D05_01005</name>
</gene>
<dbReference type="InterPro" id="IPR036388">
    <property type="entry name" value="WH-like_DNA-bd_sf"/>
</dbReference>
<reference evidence="3" key="1">
    <citation type="submission" date="2019-09" db="EMBL/GenBank/DDBJ databases">
        <title>Antimicrobial potential of Antarctic Bacteria.</title>
        <authorList>
            <person name="Benaud N."/>
            <person name="Edwards R.J."/>
            <person name="Ferrari B.C."/>
        </authorList>
    </citation>
    <scope>NUCLEOTIDE SEQUENCE [LARGE SCALE GENOMIC DNA]</scope>
    <source>
        <strain evidence="3">SPB151</strain>
    </source>
</reference>
<evidence type="ECO:0000313" key="3">
    <source>
        <dbReference type="Proteomes" id="UP000515563"/>
    </source>
</evidence>
<sequence>MEREDFGALLAQVMRRVMDAERPILTAHGLSMWAYSVLSRLADRPMETQQALAKSIGYDKSRLIALLDDLERDGLLTRQPDPSDRRAHTVTLTPAGKARLHAAKTDIHAMEDDLLAPLSPTEKRHLLSALPRLAQEP</sequence>
<organism evidence="2 3">
    <name type="scientific">Kribbella qitaiheensis</name>
    <dbReference type="NCBI Taxonomy" id="1544730"/>
    <lineage>
        <taxon>Bacteria</taxon>
        <taxon>Bacillati</taxon>
        <taxon>Actinomycetota</taxon>
        <taxon>Actinomycetes</taxon>
        <taxon>Propionibacteriales</taxon>
        <taxon>Kribbellaceae</taxon>
        <taxon>Kribbella</taxon>
    </lineage>
</organism>
<dbReference type="Gene3D" id="1.10.10.10">
    <property type="entry name" value="Winged helix-like DNA-binding domain superfamily/Winged helix DNA-binding domain"/>
    <property type="match status" value="1"/>
</dbReference>
<dbReference type="InterPro" id="IPR000835">
    <property type="entry name" value="HTH_MarR-typ"/>
</dbReference>
<dbReference type="GO" id="GO:0003700">
    <property type="term" value="F:DNA-binding transcription factor activity"/>
    <property type="evidence" value="ECO:0007669"/>
    <property type="project" value="InterPro"/>
</dbReference>
<dbReference type="KEGG" id="kqi:F1D05_01005"/>
<reference evidence="2 3" key="2">
    <citation type="journal article" date="2020" name="Microbiol. Resour. Announc.">
        <title>Antarctic desert soil bacteria exhibit high novel natural product potential, evaluated through long-read genome sequencing and comparative genomics.</title>
        <authorList>
            <person name="Benaud N."/>
            <person name="Edwards R.J."/>
            <person name="Amos T.G."/>
            <person name="D'Agostino P.M."/>
            <person name="Gutierrez-Chavez C."/>
            <person name="Montgomery K."/>
            <person name="Nicetic I."/>
            <person name="Ferrari B.C."/>
        </authorList>
    </citation>
    <scope>NUCLEOTIDE SEQUENCE [LARGE SCALE GENOMIC DNA]</scope>
    <source>
        <strain evidence="2 3">SPB151</strain>
    </source>
</reference>
<dbReference type="RefSeq" id="WP_185445388.1">
    <property type="nucleotide sequence ID" value="NZ_CP043661.1"/>
</dbReference>
<dbReference type="PANTHER" id="PTHR33164:SF99">
    <property type="entry name" value="MARR FAMILY REGULATORY PROTEIN"/>
    <property type="match status" value="1"/>
</dbReference>
<dbReference type="PRINTS" id="PR00598">
    <property type="entry name" value="HTHMARR"/>
</dbReference>